<protein>
    <submittedName>
        <fullName evidence="2">Uncharacterized protein</fullName>
    </submittedName>
</protein>
<reference evidence="2 3" key="1">
    <citation type="journal article" date="2023" name="Nucleic Acids Res.">
        <title>The hologenome of Daphnia magna reveals possible DNA methylation and microbiome-mediated evolution of the host genome.</title>
        <authorList>
            <person name="Chaturvedi A."/>
            <person name="Li X."/>
            <person name="Dhandapani V."/>
            <person name="Marshall H."/>
            <person name="Kissane S."/>
            <person name="Cuenca-Cambronero M."/>
            <person name="Asole G."/>
            <person name="Calvet F."/>
            <person name="Ruiz-Romero M."/>
            <person name="Marangio P."/>
            <person name="Guigo R."/>
            <person name="Rago D."/>
            <person name="Mirbahai L."/>
            <person name="Eastwood N."/>
            <person name="Colbourne J.K."/>
            <person name="Zhou J."/>
            <person name="Mallon E."/>
            <person name="Orsini L."/>
        </authorList>
    </citation>
    <scope>NUCLEOTIDE SEQUENCE [LARGE SCALE GENOMIC DNA]</scope>
    <source>
        <strain evidence="2">LRV0_1</strain>
    </source>
</reference>
<feature type="region of interest" description="Disordered" evidence="1">
    <location>
        <begin position="1"/>
        <end position="64"/>
    </location>
</feature>
<gene>
    <name evidence="2" type="ORF">OUZ56_031524</name>
</gene>
<evidence type="ECO:0000256" key="1">
    <source>
        <dbReference type="SAM" id="MobiDB-lite"/>
    </source>
</evidence>
<sequence>MCRHVQEKSASSDPTKSKTVCFRSAGVPDKNVNNPAMTTSKDDGNEERERDLSHAKMSSPDAQD</sequence>
<evidence type="ECO:0000313" key="3">
    <source>
        <dbReference type="Proteomes" id="UP001234178"/>
    </source>
</evidence>
<keyword evidence="3" id="KW-1185">Reference proteome</keyword>
<comment type="caution">
    <text evidence="2">The sequence shown here is derived from an EMBL/GenBank/DDBJ whole genome shotgun (WGS) entry which is preliminary data.</text>
</comment>
<feature type="compositionally biased region" description="Polar residues" evidence="1">
    <location>
        <begin position="8"/>
        <end position="18"/>
    </location>
</feature>
<dbReference type="EMBL" id="JAOYFB010000005">
    <property type="protein sequence ID" value="KAK4016564.1"/>
    <property type="molecule type" value="Genomic_DNA"/>
</dbReference>
<dbReference type="Proteomes" id="UP001234178">
    <property type="component" value="Unassembled WGS sequence"/>
</dbReference>
<organism evidence="2 3">
    <name type="scientific">Daphnia magna</name>
    <dbReference type="NCBI Taxonomy" id="35525"/>
    <lineage>
        <taxon>Eukaryota</taxon>
        <taxon>Metazoa</taxon>
        <taxon>Ecdysozoa</taxon>
        <taxon>Arthropoda</taxon>
        <taxon>Crustacea</taxon>
        <taxon>Branchiopoda</taxon>
        <taxon>Diplostraca</taxon>
        <taxon>Cladocera</taxon>
        <taxon>Anomopoda</taxon>
        <taxon>Daphniidae</taxon>
        <taxon>Daphnia</taxon>
    </lineage>
</organism>
<accession>A0ABQ9ZUG4</accession>
<proteinExistence type="predicted"/>
<feature type="compositionally biased region" description="Basic and acidic residues" evidence="1">
    <location>
        <begin position="40"/>
        <end position="54"/>
    </location>
</feature>
<evidence type="ECO:0000313" key="2">
    <source>
        <dbReference type="EMBL" id="KAK4016564.1"/>
    </source>
</evidence>
<name>A0ABQ9ZUG4_9CRUS</name>